<reference evidence="2 3" key="1">
    <citation type="journal article" date="2021" name="BMC Genomics">
        <title>Genome-resolved metagenome and metatranscriptome analyses of thermophilic composting reveal key bacterial players and their metabolic interactions.</title>
        <authorList>
            <person name="Braga L.P.P."/>
            <person name="Pereira R.V."/>
            <person name="Martins L.F."/>
            <person name="Moura L.M.S."/>
            <person name="Sanchez F.B."/>
            <person name="Patane J.S.L."/>
            <person name="da Silva A.M."/>
            <person name="Setubal J.C."/>
        </authorList>
    </citation>
    <scope>NUCLEOTIDE SEQUENCE [LARGE SCALE GENOMIC DNA]</scope>
    <source>
        <strain evidence="2">ZC4RG45</strain>
    </source>
</reference>
<dbReference type="PANTHER" id="PTHR32309">
    <property type="entry name" value="TYROSINE-PROTEIN KINASE"/>
    <property type="match status" value="1"/>
</dbReference>
<dbReference type="PANTHER" id="PTHR32309:SF31">
    <property type="entry name" value="CAPSULAR EXOPOLYSACCHARIDE FAMILY"/>
    <property type="match status" value="1"/>
</dbReference>
<dbReference type="Proteomes" id="UP000249324">
    <property type="component" value="Unassembled WGS sequence"/>
</dbReference>
<protein>
    <submittedName>
        <fullName evidence="2">Polysaccharide biosynthesis protein</fullName>
    </submittedName>
</protein>
<feature type="non-terminal residue" evidence="2">
    <location>
        <position position="1"/>
    </location>
</feature>
<evidence type="ECO:0000313" key="3">
    <source>
        <dbReference type="Proteomes" id="UP000249324"/>
    </source>
</evidence>
<dbReference type="InterPro" id="IPR050445">
    <property type="entry name" value="Bact_polysacc_biosynth/exp"/>
</dbReference>
<dbReference type="AlphaFoldDB" id="A0ABD6FJ95"/>
<evidence type="ECO:0000313" key="2">
    <source>
        <dbReference type="EMBL" id="MFO7193979.1"/>
    </source>
</evidence>
<sequence>LVLGLGLAAVATVVQDRPVLRREITAHLGASVIAQLSPRRRLPRLFRRSSRDQDRRRVAATLARTVSGPPGRIAVLELGAEEAAAALAKDIAADLAADGTPVVLINDLADRSALEPADDDPDLVRVTDGADWPSHEWPHAPGDAPGHVVGVGSVRPGTAWTDLPRLGSEAVLVVRAGWAPAEWLHTVARQLADAGIAVIGVVLIDPDPRDRTDGTLWDALHTALRGRRGATAPVEHRAASDITTGIRAQDPGALPAPASTASAHQEVT</sequence>
<dbReference type="EMBL" id="QGUI02000316">
    <property type="protein sequence ID" value="MFO7193979.1"/>
    <property type="molecule type" value="Genomic_DNA"/>
</dbReference>
<comment type="caution">
    <text evidence="2">The sequence shown here is derived from an EMBL/GenBank/DDBJ whole genome shotgun (WGS) entry which is preliminary data.</text>
</comment>
<name>A0ABD6FJ95_9PSEU</name>
<organism evidence="2 3">
    <name type="scientific">Thermocrispum agreste</name>
    <dbReference type="NCBI Taxonomy" id="37925"/>
    <lineage>
        <taxon>Bacteria</taxon>
        <taxon>Bacillati</taxon>
        <taxon>Actinomycetota</taxon>
        <taxon>Actinomycetes</taxon>
        <taxon>Pseudonocardiales</taxon>
        <taxon>Pseudonocardiaceae</taxon>
        <taxon>Thermocrispum</taxon>
    </lineage>
</organism>
<evidence type="ECO:0000256" key="1">
    <source>
        <dbReference type="SAM" id="MobiDB-lite"/>
    </source>
</evidence>
<accession>A0ABD6FJ95</accession>
<feature type="region of interest" description="Disordered" evidence="1">
    <location>
        <begin position="247"/>
        <end position="268"/>
    </location>
</feature>
<feature type="compositionally biased region" description="Polar residues" evidence="1">
    <location>
        <begin position="259"/>
        <end position="268"/>
    </location>
</feature>
<proteinExistence type="predicted"/>
<gene>
    <name evidence="2" type="ORF">DIU77_017185</name>
</gene>